<protein>
    <submittedName>
        <fullName evidence="1">Uncharacterized protein</fullName>
    </submittedName>
</protein>
<evidence type="ECO:0000313" key="1">
    <source>
        <dbReference type="EMBL" id="KAI8572626.1"/>
    </source>
</evidence>
<comment type="caution">
    <text evidence="1">The sequence shown here is derived from an EMBL/GenBank/DDBJ whole genome shotgun (WGS) entry which is preliminary data.</text>
</comment>
<dbReference type="Proteomes" id="UP001062846">
    <property type="component" value="Chromosome 1"/>
</dbReference>
<gene>
    <name evidence="1" type="ORF">RHMOL_Rhmol01G0214000</name>
</gene>
<name>A0ACC0Q5C5_RHOML</name>
<keyword evidence="2" id="KW-1185">Reference proteome</keyword>
<reference evidence="1" key="1">
    <citation type="submission" date="2022-02" db="EMBL/GenBank/DDBJ databases">
        <title>Plant Genome Project.</title>
        <authorList>
            <person name="Zhang R.-G."/>
        </authorList>
    </citation>
    <scope>NUCLEOTIDE SEQUENCE</scope>
    <source>
        <strain evidence="1">AT1</strain>
    </source>
</reference>
<dbReference type="EMBL" id="CM046388">
    <property type="protein sequence ID" value="KAI8572626.1"/>
    <property type="molecule type" value="Genomic_DNA"/>
</dbReference>
<sequence>MTKQRKSKSEKTESDDVDGRERQRGNLRMTMSVIVALDLNCVGTESSCIDRVRKRGIRKEDTNLQQPIEKPMAVNSQISPHYRLTRN</sequence>
<proteinExistence type="predicted"/>
<organism evidence="1 2">
    <name type="scientific">Rhododendron molle</name>
    <name type="common">Chinese azalea</name>
    <name type="synonym">Azalea mollis</name>
    <dbReference type="NCBI Taxonomy" id="49168"/>
    <lineage>
        <taxon>Eukaryota</taxon>
        <taxon>Viridiplantae</taxon>
        <taxon>Streptophyta</taxon>
        <taxon>Embryophyta</taxon>
        <taxon>Tracheophyta</taxon>
        <taxon>Spermatophyta</taxon>
        <taxon>Magnoliopsida</taxon>
        <taxon>eudicotyledons</taxon>
        <taxon>Gunneridae</taxon>
        <taxon>Pentapetalae</taxon>
        <taxon>asterids</taxon>
        <taxon>Ericales</taxon>
        <taxon>Ericaceae</taxon>
        <taxon>Ericoideae</taxon>
        <taxon>Rhodoreae</taxon>
        <taxon>Rhododendron</taxon>
    </lineage>
</organism>
<accession>A0ACC0Q5C5</accession>
<evidence type="ECO:0000313" key="2">
    <source>
        <dbReference type="Proteomes" id="UP001062846"/>
    </source>
</evidence>